<proteinExistence type="predicted"/>
<gene>
    <name evidence="1" type="ORF">ACOLOM_LOCUS7877</name>
</gene>
<name>A0ACA9N924_9GLOM</name>
<organism evidence="1 2">
    <name type="scientific">Acaulospora colombiana</name>
    <dbReference type="NCBI Taxonomy" id="27376"/>
    <lineage>
        <taxon>Eukaryota</taxon>
        <taxon>Fungi</taxon>
        <taxon>Fungi incertae sedis</taxon>
        <taxon>Mucoromycota</taxon>
        <taxon>Glomeromycotina</taxon>
        <taxon>Glomeromycetes</taxon>
        <taxon>Diversisporales</taxon>
        <taxon>Acaulosporaceae</taxon>
        <taxon>Acaulospora</taxon>
    </lineage>
</organism>
<accession>A0ACA9N924</accession>
<feature type="non-terminal residue" evidence="1">
    <location>
        <position position="1"/>
    </location>
</feature>
<dbReference type="Proteomes" id="UP000789525">
    <property type="component" value="Unassembled WGS sequence"/>
</dbReference>
<dbReference type="EMBL" id="CAJVPT010019076">
    <property type="protein sequence ID" value="CAG8639039.1"/>
    <property type="molecule type" value="Genomic_DNA"/>
</dbReference>
<evidence type="ECO:0000313" key="1">
    <source>
        <dbReference type="EMBL" id="CAG8639039.1"/>
    </source>
</evidence>
<keyword evidence="2" id="KW-1185">Reference proteome</keyword>
<protein>
    <submittedName>
        <fullName evidence="1">7360_t:CDS:1</fullName>
    </submittedName>
</protein>
<sequence>ILNPTASSVNANSSSRPVTSVIASSPASSLHEGSRKKGTNPTITIVAVILSGHHSSYRKKEEAKDRHTHNRVWDKTTSTLRSEQAQSHGPPPSQTTRPNRKPNRLSGRSAQHYTIITV</sequence>
<comment type="caution">
    <text evidence="1">The sequence shown here is derived from an EMBL/GenBank/DDBJ whole genome shotgun (WGS) entry which is preliminary data.</text>
</comment>
<evidence type="ECO:0000313" key="2">
    <source>
        <dbReference type="Proteomes" id="UP000789525"/>
    </source>
</evidence>
<reference evidence="1" key="1">
    <citation type="submission" date="2021-06" db="EMBL/GenBank/DDBJ databases">
        <authorList>
            <person name="Kallberg Y."/>
            <person name="Tangrot J."/>
            <person name="Rosling A."/>
        </authorList>
    </citation>
    <scope>NUCLEOTIDE SEQUENCE</scope>
    <source>
        <strain evidence="1">CL356</strain>
    </source>
</reference>